<proteinExistence type="predicted"/>
<keyword evidence="3" id="KW-1185">Reference proteome</keyword>
<accession>A0ABX0AD79</accession>
<sequence length="370" mass="39964">MTPPLQPPLSPQRYEASLDPVEDDEAQTAQDIAETMLRIAGKTFADGGHAIRSVHAKSHGLLKAELEVLADLPAVLAQGLFARPGRYPTLMRFSTIPGDILDDKVSTPRGLALKVLGVEGERLEGAEGASTQDFVMVNGPRFNSKTGKAFLRGLKLVAATTDKAEGAKEALSAVLRGTEKLVEAFGGKSGTLRSLGGEPPTHVLGETYFAQLPLRHGEHIAKYQLVPVSAELTALTGQLVDLHDTGNALREALVEHFRSHGGRWELRAQLCTNVYDMPLDDPTAEWSEEESPYLTVAVVTAPPQTGWSAARSAAVDDGMGFSPWHGLQAHRPLGAIMRLRKLAYATSQRFRSQRNAIAVQEPDKLDALDD</sequence>
<dbReference type="Proteomes" id="UP001429354">
    <property type="component" value="Unassembled WGS sequence"/>
</dbReference>
<dbReference type="RefSeq" id="WP_162349025.1">
    <property type="nucleotide sequence ID" value="NZ_QOVG01000003.1"/>
</dbReference>
<dbReference type="PANTHER" id="PTHR36195">
    <property type="entry name" value="DOMAIN PROTEIN, PUTATIVE (AFU_ORTHOLOGUE AFUA_5G01990)-RELATED-RELATED"/>
    <property type="match status" value="1"/>
</dbReference>
<reference evidence="2 3" key="1">
    <citation type="submission" date="2018-07" db="EMBL/GenBank/DDBJ databases">
        <title>Whole genome Sequencing of Pseudoxanthomonas gei KCTC 32298 (T).</title>
        <authorList>
            <person name="Kumar S."/>
            <person name="Bansal K."/>
            <person name="Kaur A."/>
            <person name="Patil P."/>
            <person name="Sharma S."/>
            <person name="Patil P.B."/>
        </authorList>
    </citation>
    <scope>NUCLEOTIDE SEQUENCE [LARGE SCALE GENOMIC DNA]</scope>
    <source>
        <strain evidence="2 3">KCTC 32298</strain>
    </source>
</reference>
<evidence type="ECO:0000313" key="3">
    <source>
        <dbReference type="Proteomes" id="UP001429354"/>
    </source>
</evidence>
<dbReference type="Gene3D" id="2.40.180.10">
    <property type="entry name" value="Catalase core domain"/>
    <property type="match status" value="1"/>
</dbReference>
<feature type="region of interest" description="Disordered" evidence="1">
    <location>
        <begin position="1"/>
        <end position="27"/>
    </location>
</feature>
<dbReference type="PROSITE" id="PS51402">
    <property type="entry name" value="CATALASE_3"/>
    <property type="match status" value="1"/>
</dbReference>
<feature type="compositionally biased region" description="Pro residues" evidence="1">
    <location>
        <begin position="1"/>
        <end position="10"/>
    </location>
</feature>
<dbReference type="EMBL" id="QOVG01000003">
    <property type="protein sequence ID" value="NDK38470.1"/>
    <property type="molecule type" value="Genomic_DNA"/>
</dbReference>
<gene>
    <name evidence="2" type="ORF">DT603_06390</name>
</gene>
<dbReference type="InterPro" id="IPR020835">
    <property type="entry name" value="Catalase_sf"/>
</dbReference>
<name>A0ABX0AD79_9GAMM</name>
<organism evidence="2 3">
    <name type="scientific">Pseudoxanthomonas gei</name>
    <dbReference type="NCBI Taxonomy" id="1383030"/>
    <lineage>
        <taxon>Bacteria</taxon>
        <taxon>Pseudomonadati</taxon>
        <taxon>Pseudomonadota</taxon>
        <taxon>Gammaproteobacteria</taxon>
        <taxon>Lysobacterales</taxon>
        <taxon>Lysobacteraceae</taxon>
        <taxon>Pseudoxanthomonas</taxon>
    </lineage>
</organism>
<dbReference type="SUPFAM" id="SSF56634">
    <property type="entry name" value="Heme-dependent catalase-like"/>
    <property type="match status" value="1"/>
</dbReference>
<dbReference type="PANTHER" id="PTHR36195:SF4">
    <property type="entry name" value="DOMAIN PROTEIN, PUTATIVE (AFU_ORTHOLOGUE AFUA_5G01990)-RELATED"/>
    <property type="match status" value="1"/>
</dbReference>
<comment type="caution">
    <text evidence="2">The sequence shown here is derived from an EMBL/GenBank/DDBJ whole genome shotgun (WGS) entry which is preliminary data.</text>
</comment>
<dbReference type="CDD" id="cd08152">
    <property type="entry name" value="y4iL_like"/>
    <property type="match status" value="1"/>
</dbReference>
<evidence type="ECO:0000256" key="1">
    <source>
        <dbReference type="SAM" id="MobiDB-lite"/>
    </source>
</evidence>
<protein>
    <submittedName>
        <fullName evidence="2">Catalase</fullName>
    </submittedName>
</protein>
<evidence type="ECO:0000313" key="2">
    <source>
        <dbReference type="EMBL" id="NDK38470.1"/>
    </source>
</evidence>
<dbReference type="InterPro" id="IPR018028">
    <property type="entry name" value="Catalase"/>
</dbReference>